<feature type="chain" id="PRO_5004564457" description="ATP-dependent RNA helicase" evidence="2">
    <location>
        <begin position="25"/>
        <end position="308"/>
    </location>
</feature>
<dbReference type="Gene3D" id="3.10.450.160">
    <property type="entry name" value="inner membrane protein cigr"/>
    <property type="match status" value="1"/>
</dbReference>
<dbReference type="eggNOG" id="COG5455">
    <property type="taxonomic scope" value="Bacteria"/>
</dbReference>
<accession>T0HFS1</accession>
<feature type="region of interest" description="Disordered" evidence="1">
    <location>
        <begin position="23"/>
        <end position="141"/>
    </location>
</feature>
<comment type="caution">
    <text evidence="3">The sequence shown here is derived from an EMBL/GenBank/DDBJ whole genome shotgun (WGS) entry which is preliminary data.</text>
</comment>
<evidence type="ECO:0000256" key="1">
    <source>
        <dbReference type="SAM" id="MobiDB-lite"/>
    </source>
</evidence>
<feature type="compositionally biased region" description="Basic and acidic residues" evidence="1">
    <location>
        <begin position="77"/>
        <end position="141"/>
    </location>
</feature>
<gene>
    <name evidence="3" type="ORF">RLDS_22200</name>
</gene>
<dbReference type="InterPro" id="IPR024572">
    <property type="entry name" value="RcnB"/>
</dbReference>
<feature type="signal peptide" evidence="2">
    <location>
        <begin position="1"/>
        <end position="24"/>
    </location>
</feature>
<dbReference type="EMBL" id="ATDP01000106">
    <property type="protein sequence ID" value="EQB11842.1"/>
    <property type="molecule type" value="Genomic_DNA"/>
</dbReference>
<proteinExistence type="predicted"/>
<evidence type="ECO:0000256" key="2">
    <source>
        <dbReference type="SAM" id="SignalP"/>
    </source>
</evidence>
<evidence type="ECO:0000313" key="4">
    <source>
        <dbReference type="Proteomes" id="UP000015531"/>
    </source>
</evidence>
<organism evidence="3 4">
    <name type="scientific">Sphingobium lactosutens DS20</name>
    <dbReference type="NCBI Taxonomy" id="1331060"/>
    <lineage>
        <taxon>Bacteria</taxon>
        <taxon>Pseudomonadati</taxon>
        <taxon>Pseudomonadota</taxon>
        <taxon>Alphaproteobacteria</taxon>
        <taxon>Sphingomonadales</taxon>
        <taxon>Sphingomonadaceae</taxon>
        <taxon>Sphingobium</taxon>
    </lineage>
</organism>
<keyword evidence="2" id="KW-0732">Signal</keyword>
<reference evidence="3 4" key="1">
    <citation type="journal article" date="2013" name="Genome Announc.">
        <title>Draft Genome Sequence of Sphingobium lactosutens Strain DS20T, Isolated from a Hexachlorocyclohexane Dumpsite.</title>
        <authorList>
            <person name="Kumar R."/>
            <person name="Dwivedi V."/>
            <person name="Negi V."/>
            <person name="Khurana J.P."/>
            <person name="Lal R."/>
        </authorList>
    </citation>
    <scope>NUCLEOTIDE SEQUENCE [LARGE SCALE GENOMIC DNA]</scope>
    <source>
        <strain evidence="3 4">DS20</strain>
    </source>
</reference>
<keyword evidence="4" id="KW-1185">Reference proteome</keyword>
<evidence type="ECO:0000313" key="3">
    <source>
        <dbReference type="EMBL" id="EQB11842.1"/>
    </source>
</evidence>
<dbReference type="Proteomes" id="UP000015531">
    <property type="component" value="Unassembled WGS sequence"/>
</dbReference>
<evidence type="ECO:0008006" key="5">
    <source>
        <dbReference type="Google" id="ProtNLM"/>
    </source>
</evidence>
<dbReference type="AlphaFoldDB" id="T0HFS1"/>
<feature type="compositionally biased region" description="Basic and acidic residues" evidence="1">
    <location>
        <begin position="27"/>
        <end position="39"/>
    </location>
</feature>
<dbReference type="OrthoDB" id="7205329at2"/>
<name>T0HFS1_9SPHN</name>
<dbReference type="PATRIC" id="fig|1331060.3.peg.4294"/>
<protein>
    <recommendedName>
        <fullName evidence="5">ATP-dependent RNA helicase</fullName>
    </recommendedName>
</protein>
<sequence>MFKKIMLAGLMSATVLGGIAPAYAQERAPRGERGVRNEDGAAMSRGNRMSQPRGDANRAPRAQPRAEQPRQMAPVRPDNRLRGDAARAVDQARERRDQWQAGRAERRADLDNRREDRRDWRSDQRDQRRDDRQDWRADRRDDRQDRRDDRRDWRSDRRDDRADWRSDRRDARPGDSRPGDWRWTGGRERVDVRRYDNRTRWTNQRRWDNGWRQDRRYDWRSYRNRYGDRYRVGRYYAPRGWSYGYRSFSVGFFLNDLLYANNYWINDPYAYRLPPAYGSLRWIRYYDDALLVDIRDGYVVDVIRDFFW</sequence>
<dbReference type="RefSeq" id="WP_021227907.1">
    <property type="nucleotide sequence ID" value="NZ_ATDP01000106.1"/>
</dbReference>
<dbReference type="Pfam" id="PF11776">
    <property type="entry name" value="RcnB"/>
    <property type="match status" value="1"/>
</dbReference>